<evidence type="ECO:0000313" key="3">
    <source>
        <dbReference type="EMBL" id="KAF7360992.1"/>
    </source>
</evidence>
<dbReference type="EMBL" id="JACAZH010000008">
    <property type="protein sequence ID" value="KAF7360992.1"/>
    <property type="molecule type" value="Genomic_DNA"/>
</dbReference>
<feature type="transmembrane region" description="Helical" evidence="2">
    <location>
        <begin position="156"/>
        <end position="178"/>
    </location>
</feature>
<feature type="compositionally biased region" description="Pro residues" evidence="1">
    <location>
        <begin position="129"/>
        <end position="138"/>
    </location>
</feature>
<feature type="region of interest" description="Disordered" evidence="1">
    <location>
        <begin position="106"/>
        <end position="143"/>
    </location>
</feature>
<accession>A0A8H6YL02</accession>
<name>A0A8H6YL02_9AGAR</name>
<dbReference type="Proteomes" id="UP000623467">
    <property type="component" value="Unassembled WGS sequence"/>
</dbReference>
<reference evidence="3" key="1">
    <citation type="submission" date="2020-05" db="EMBL/GenBank/DDBJ databases">
        <title>Mycena genomes resolve the evolution of fungal bioluminescence.</title>
        <authorList>
            <person name="Tsai I.J."/>
        </authorList>
    </citation>
    <scope>NUCLEOTIDE SEQUENCE</scope>
    <source>
        <strain evidence="3">160909Yilan</strain>
    </source>
</reference>
<keyword evidence="2" id="KW-1133">Transmembrane helix</keyword>
<keyword evidence="2" id="KW-0472">Membrane</keyword>
<sequence length="291" mass="31365">MESYGARLFPVSLHEWISGASVLLLGALSVRGTRVHLVVPPLVAPLANRYSTPSAMDSYNHLVLAILLLSYSTSTFAYFIPPIATTIVAYPTPVYSSTVYLSNGPSTGSPSGSSGSPSIMTSIGTTQRPRPPSKPPPIQSETSSPSEFVIFIDNPFVVASLILMVISLTVLFAVLWRAQRERRAMARKARRLPPPAPDIYMARPGGSLSIRNVAISSFGSPTLPRTPSPVMSFFSAQSPVSATLESDDIKQVQREVRGLSFVPPSRQLPPRVAVIVRDHEDAADVLHTSVE</sequence>
<proteinExistence type="predicted"/>
<gene>
    <name evidence="3" type="ORF">MSAN_01129400</name>
</gene>
<feature type="transmembrane region" description="Helical" evidence="2">
    <location>
        <begin position="59"/>
        <end position="80"/>
    </location>
</feature>
<evidence type="ECO:0000256" key="1">
    <source>
        <dbReference type="SAM" id="MobiDB-lite"/>
    </source>
</evidence>
<keyword evidence="2" id="KW-0812">Transmembrane</keyword>
<keyword evidence="4" id="KW-1185">Reference proteome</keyword>
<evidence type="ECO:0008006" key="5">
    <source>
        <dbReference type="Google" id="ProtNLM"/>
    </source>
</evidence>
<dbReference type="OrthoDB" id="3065919at2759"/>
<comment type="caution">
    <text evidence="3">The sequence shown here is derived from an EMBL/GenBank/DDBJ whole genome shotgun (WGS) entry which is preliminary data.</text>
</comment>
<evidence type="ECO:0000256" key="2">
    <source>
        <dbReference type="SAM" id="Phobius"/>
    </source>
</evidence>
<feature type="compositionally biased region" description="Low complexity" evidence="1">
    <location>
        <begin position="106"/>
        <end position="128"/>
    </location>
</feature>
<dbReference type="AlphaFoldDB" id="A0A8H6YL02"/>
<protein>
    <recommendedName>
        <fullName evidence="5">Transmembrane protein</fullName>
    </recommendedName>
</protein>
<evidence type="ECO:0000313" key="4">
    <source>
        <dbReference type="Proteomes" id="UP000623467"/>
    </source>
</evidence>
<organism evidence="3 4">
    <name type="scientific">Mycena sanguinolenta</name>
    <dbReference type="NCBI Taxonomy" id="230812"/>
    <lineage>
        <taxon>Eukaryota</taxon>
        <taxon>Fungi</taxon>
        <taxon>Dikarya</taxon>
        <taxon>Basidiomycota</taxon>
        <taxon>Agaricomycotina</taxon>
        <taxon>Agaricomycetes</taxon>
        <taxon>Agaricomycetidae</taxon>
        <taxon>Agaricales</taxon>
        <taxon>Marasmiineae</taxon>
        <taxon>Mycenaceae</taxon>
        <taxon>Mycena</taxon>
    </lineage>
</organism>